<dbReference type="GO" id="GO:0016301">
    <property type="term" value="F:kinase activity"/>
    <property type="evidence" value="ECO:0007669"/>
    <property type="project" value="UniProtKB-KW"/>
</dbReference>
<protein>
    <submittedName>
        <fullName evidence="1">Inactive leucine-rich repeat receptor-like protein kinase CORYNE</fullName>
    </submittedName>
</protein>
<evidence type="ECO:0000313" key="1">
    <source>
        <dbReference type="EMBL" id="CAA0833237.1"/>
    </source>
</evidence>
<reference evidence="1" key="1">
    <citation type="submission" date="2019-12" db="EMBL/GenBank/DDBJ databases">
        <authorList>
            <person name="Scholes J."/>
        </authorList>
    </citation>
    <scope>NUCLEOTIDE SEQUENCE</scope>
</reference>
<keyword evidence="1" id="KW-0418">Kinase</keyword>
<dbReference type="PANTHER" id="PTHR48007">
    <property type="entry name" value="LEUCINE-RICH REPEAT RECEPTOR-LIKE PROTEIN KINASE PXC1"/>
    <property type="match status" value="1"/>
</dbReference>
<dbReference type="Gene3D" id="3.60.21.10">
    <property type="match status" value="1"/>
</dbReference>
<comment type="caution">
    <text evidence="1">The sequence shown here is derived from an EMBL/GenBank/DDBJ whole genome shotgun (WGS) entry which is preliminary data.</text>
</comment>
<organism evidence="1 2">
    <name type="scientific">Striga hermonthica</name>
    <name type="common">Purple witchweed</name>
    <name type="synonym">Buchnera hermonthica</name>
    <dbReference type="NCBI Taxonomy" id="68872"/>
    <lineage>
        <taxon>Eukaryota</taxon>
        <taxon>Viridiplantae</taxon>
        <taxon>Streptophyta</taxon>
        <taxon>Embryophyta</taxon>
        <taxon>Tracheophyta</taxon>
        <taxon>Spermatophyta</taxon>
        <taxon>Magnoliopsida</taxon>
        <taxon>eudicotyledons</taxon>
        <taxon>Gunneridae</taxon>
        <taxon>Pentapetalae</taxon>
        <taxon>asterids</taxon>
        <taxon>lamiids</taxon>
        <taxon>Lamiales</taxon>
        <taxon>Orobanchaceae</taxon>
        <taxon>Buchnereae</taxon>
        <taxon>Striga</taxon>
    </lineage>
</organism>
<dbReference type="OrthoDB" id="4062651at2759"/>
<sequence length="270" mass="29929">MAIRARLVCRKINGLVAPDDVSNRRRGSMACVSLSERTKDFLTLIVVDAISGAATAILAPLDRVQICSNAAHQGEGDDMKIAMEPLLYAAGVFAGHVHAYERSLWSCPHSDWRWREHRRISTQYWDYLTGTRSPSLSGQSSRRPALAMPSNVSLDSEFEPRLADYGLVTTFPGFDRASSGFNPPECFKNSRYTDKSSIYSFGMLLGVLLTGRDPNDTSFGSMGEWLRQMQQGEDREALNKNILVGQQGEQDEMLMVLRIVVVSLSDGPTC</sequence>
<dbReference type="EMBL" id="CACSLK010027838">
    <property type="protein sequence ID" value="CAA0833237.1"/>
    <property type="molecule type" value="Genomic_DNA"/>
</dbReference>
<dbReference type="SUPFAM" id="SSF56112">
    <property type="entry name" value="Protein kinase-like (PK-like)"/>
    <property type="match status" value="1"/>
</dbReference>
<keyword evidence="2" id="KW-1185">Reference proteome</keyword>
<dbReference type="PANTHER" id="PTHR48007:SF24">
    <property type="entry name" value="PROTEIN KINASE DOMAIN-CONTAINING PROTEIN"/>
    <property type="match status" value="1"/>
</dbReference>
<dbReference type="InterPro" id="IPR046959">
    <property type="entry name" value="PRK1-6/SRF4-like"/>
</dbReference>
<dbReference type="Proteomes" id="UP001153555">
    <property type="component" value="Unassembled WGS sequence"/>
</dbReference>
<dbReference type="InterPro" id="IPR011009">
    <property type="entry name" value="Kinase-like_dom_sf"/>
</dbReference>
<evidence type="ECO:0000313" key="2">
    <source>
        <dbReference type="Proteomes" id="UP001153555"/>
    </source>
</evidence>
<keyword evidence="1" id="KW-0808">Transferase</keyword>
<keyword evidence="1" id="KW-0675">Receptor</keyword>
<accession>A0A9N7RKH2</accession>
<dbReference type="AlphaFoldDB" id="A0A9N7RKH2"/>
<gene>
    <name evidence="1" type="ORF">SHERM_28505</name>
</gene>
<proteinExistence type="predicted"/>
<dbReference type="Gene3D" id="1.10.510.10">
    <property type="entry name" value="Transferase(Phosphotransferase) domain 1"/>
    <property type="match status" value="1"/>
</dbReference>
<dbReference type="InterPro" id="IPR029052">
    <property type="entry name" value="Metallo-depent_PP-like"/>
</dbReference>
<name>A0A9N7RKH2_STRHE</name>